<feature type="region of interest" description="Disordered" evidence="1">
    <location>
        <begin position="20"/>
        <end position="76"/>
    </location>
</feature>
<sequence length="76" mass="8645">MRTLLKIFVAICLISFALAIPHPRPDDSDEESSGTQRGRDSVSDEDHNPAERRHNFGVNADSDERGRQEPRRRNDS</sequence>
<feature type="chain" id="PRO_5002625483" evidence="2">
    <location>
        <begin position="20"/>
        <end position="76"/>
    </location>
</feature>
<accession>A0FIV2</accession>
<feature type="signal peptide" evidence="2">
    <location>
        <begin position="1"/>
        <end position="19"/>
    </location>
</feature>
<feature type="compositionally biased region" description="Basic and acidic residues" evidence="1">
    <location>
        <begin position="37"/>
        <end position="54"/>
    </location>
</feature>
<dbReference type="AlphaFoldDB" id="A0FIV2"/>
<protein>
    <submittedName>
        <fullName evidence="3">30 kDa salivary gland allergen-like</fullName>
    </submittedName>
</protein>
<name>A0FIV2_TOXAM</name>
<evidence type="ECO:0000256" key="2">
    <source>
        <dbReference type="SAM" id="SignalP"/>
    </source>
</evidence>
<feature type="compositionally biased region" description="Basic and acidic residues" evidence="1">
    <location>
        <begin position="62"/>
        <end position="76"/>
    </location>
</feature>
<proteinExistence type="evidence at transcript level"/>
<evidence type="ECO:0000256" key="1">
    <source>
        <dbReference type="SAM" id="MobiDB-lite"/>
    </source>
</evidence>
<evidence type="ECO:0000313" key="3">
    <source>
        <dbReference type="EMBL" id="ABJ97697.1"/>
    </source>
</evidence>
<dbReference type="EMBL" id="EF011567">
    <property type="protein sequence ID" value="ABJ97697.1"/>
    <property type="molecule type" value="mRNA"/>
</dbReference>
<keyword evidence="2" id="KW-0732">Signal</keyword>
<reference evidence="3" key="1">
    <citation type="submission" date="2006-09" db="EMBL/GenBank/DDBJ databases">
        <title>An insight into the sialotranscriptome of adult Toxorhynchites amboinensis mosquitoes.</title>
        <authorList>
            <person name="Calvo E."/>
            <person name="Pham P.M."/>
            <person name="Ribeiro J.M.C."/>
        </authorList>
    </citation>
    <scope>NUCLEOTIDE SEQUENCE</scope>
    <source>
        <tissue evidence="3">Salivary gland</tissue>
    </source>
</reference>
<organism evidence="3">
    <name type="scientific">Toxorhynchites amboinensis</name>
    <name type="common">Mosquito</name>
    <dbReference type="NCBI Taxonomy" id="46208"/>
    <lineage>
        <taxon>Eukaryota</taxon>
        <taxon>Metazoa</taxon>
        <taxon>Ecdysozoa</taxon>
        <taxon>Arthropoda</taxon>
        <taxon>Hexapoda</taxon>
        <taxon>Insecta</taxon>
        <taxon>Pterygota</taxon>
        <taxon>Neoptera</taxon>
        <taxon>Endopterygota</taxon>
        <taxon>Diptera</taxon>
        <taxon>Nematocera</taxon>
        <taxon>Culicoidea</taxon>
        <taxon>Culicidae</taxon>
        <taxon>Toxorhynchitinae</taxon>
        <taxon>Toxorhynchites</taxon>
    </lineage>
</organism>